<keyword evidence="7" id="KW-0012">Acyltransferase</keyword>
<comment type="pathway">
    <text evidence="1">Carbohydrate metabolism; tricarboxylic acid cycle; isocitrate from oxaloacetate: step 1/2.</text>
</comment>
<evidence type="ECO:0000256" key="2">
    <source>
        <dbReference type="ARBA" id="ARBA00010566"/>
    </source>
</evidence>
<reference evidence="7 8" key="1">
    <citation type="submission" date="2020-08" db="EMBL/GenBank/DDBJ databases">
        <title>Genomic Encyclopedia of Type Strains, Phase IV (KMG-IV): sequencing the most valuable type-strain genomes for metagenomic binning, comparative biology and taxonomic classification.</title>
        <authorList>
            <person name="Goeker M."/>
        </authorList>
    </citation>
    <scope>NUCLEOTIDE SEQUENCE [LARGE SCALE GENOMIC DNA]</scope>
    <source>
        <strain evidence="7 8">DSM 2461</strain>
    </source>
</reference>
<protein>
    <recommendedName>
        <fullName evidence="5">Citrate synthase</fullName>
    </recommendedName>
</protein>
<dbReference type="Gene3D" id="1.10.580.10">
    <property type="entry name" value="Citrate Synthase, domain 1"/>
    <property type="match status" value="1"/>
</dbReference>
<dbReference type="InterPro" id="IPR002020">
    <property type="entry name" value="Citrate_synthase"/>
</dbReference>
<dbReference type="Gene3D" id="1.10.230.10">
    <property type="entry name" value="Cytochrome P450-Terp, domain 2"/>
    <property type="match status" value="1"/>
</dbReference>
<dbReference type="Pfam" id="PF00285">
    <property type="entry name" value="Citrate_synt"/>
    <property type="match status" value="1"/>
</dbReference>
<gene>
    <name evidence="7" type="ORF">HNR50_000821</name>
</gene>
<organism evidence="7 8">
    <name type="scientific">Spirochaeta isovalerica</name>
    <dbReference type="NCBI Taxonomy" id="150"/>
    <lineage>
        <taxon>Bacteria</taxon>
        <taxon>Pseudomonadati</taxon>
        <taxon>Spirochaetota</taxon>
        <taxon>Spirochaetia</taxon>
        <taxon>Spirochaetales</taxon>
        <taxon>Spirochaetaceae</taxon>
        <taxon>Spirochaeta</taxon>
    </lineage>
</organism>
<dbReference type="InterPro" id="IPR036969">
    <property type="entry name" value="Citrate_synthase_sf"/>
</dbReference>
<accession>A0A841R8Y9</accession>
<dbReference type="NCBIfam" id="NF010635">
    <property type="entry name" value="PRK14032.1"/>
    <property type="match status" value="1"/>
</dbReference>
<comment type="caution">
    <text evidence="7">The sequence shown here is derived from an EMBL/GenBank/DDBJ whole genome shotgun (WGS) entry which is preliminary data.</text>
</comment>
<dbReference type="UniPathway" id="UPA00223"/>
<keyword evidence="8" id="KW-1185">Reference proteome</keyword>
<dbReference type="InterPro" id="IPR016142">
    <property type="entry name" value="Citrate_synth-like_lrg_a-sub"/>
</dbReference>
<dbReference type="EMBL" id="JACHGJ010000001">
    <property type="protein sequence ID" value="MBB6479188.1"/>
    <property type="molecule type" value="Genomic_DNA"/>
</dbReference>
<dbReference type="RefSeq" id="WP_184744141.1">
    <property type="nucleotide sequence ID" value="NZ_JACHGJ010000001.1"/>
</dbReference>
<evidence type="ECO:0000256" key="5">
    <source>
        <dbReference type="PIRNR" id="PIRNR001369"/>
    </source>
</evidence>
<feature type="active site" evidence="6">
    <location>
        <position position="388"/>
    </location>
</feature>
<dbReference type="GO" id="GO:0005975">
    <property type="term" value="P:carbohydrate metabolic process"/>
    <property type="evidence" value="ECO:0007669"/>
    <property type="project" value="TreeGrafter"/>
</dbReference>
<dbReference type="GO" id="GO:0036440">
    <property type="term" value="F:citrate synthase activity"/>
    <property type="evidence" value="ECO:0007669"/>
    <property type="project" value="UniProtKB-EC"/>
</dbReference>
<dbReference type="PIRSF" id="PIRSF001369">
    <property type="entry name" value="Citrate_synth"/>
    <property type="match status" value="1"/>
</dbReference>
<evidence type="ECO:0000256" key="1">
    <source>
        <dbReference type="ARBA" id="ARBA00004751"/>
    </source>
</evidence>
<dbReference type="PANTHER" id="PTHR11739">
    <property type="entry name" value="CITRATE SYNTHASE"/>
    <property type="match status" value="1"/>
</dbReference>
<feature type="active site" evidence="6">
    <location>
        <position position="329"/>
    </location>
</feature>
<dbReference type="CDD" id="cd06113">
    <property type="entry name" value="citrate_synt_like_1_2"/>
    <property type="match status" value="1"/>
</dbReference>
<comment type="similarity">
    <text evidence="2 5">Belongs to the citrate synthase family.</text>
</comment>
<dbReference type="PRINTS" id="PR00143">
    <property type="entry name" value="CITRTSNTHASE"/>
</dbReference>
<dbReference type="GO" id="GO:0006099">
    <property type="term" value="P:tricarboxylic acid cycle"/>
    <property type="evidence" value="ECO:0007669"/>
    <property type="project" value="UniProtKB-UniPathway"/>
</dbReference>
<name>A0A841R8Y9_9SPIO</name>
<dbReference type="AlphaFoldDB" id="A0A841R8Y9"/>
<dbReference type="InterPro" id="IPR024176">
    <property type="entry name" value="Citrate_synthase_bac-typ"/>
</dbReference>
<dbReference type="PANTHER" id="PTHR11739:SF4">
    <property type="entry name" value="CITRATE SYNTHASE, PEROXISOMAL"/>
    <property type="match status" value="1"/>
</dbReference>
<evidence type="ECO:0000256" key="6">
    <source>
        <dbReference type="PIRSR" id="PIRSR001369-1"/>
    </source>
</evidence>
<sequence>MKSRLDIKHMTEYLSLIDNNSKIPLDLYQKYNVKRGLRNSDGTGVLVGLTEIGDVHGYIMEEGDKIPVPGRLRYRGYNVEDLVKGFQICGRHGYEETAFLLLFGNIPKPQDLEDFNIDLGARRQLPDTFAEDMILKAPSSNIMNKLARSILALYSFDEKAEDNSIPNVLRQSMELISQFPTIVAYAFQAMEHYFNGKSLYIHTPISNLSTAENFLLMIRPDKKFTPLEAEVLDLALVLHAEHGGGNNSAFSTHVVSSSGTDTYSAIAAAVGSLKGPLHGGAAIRVRGMMEDLMEQVNDWSDESEVIAYLEATLRKEKYDKKGLIYGMGHAVYTLSDPRAVLLKNRAELLSKEAGRSKEFDLYCMVERLSQDIFDKYKKNGKKICANVDFYSGFVYSMLDIPTELYTPIFAVSRIAGWCAHRIEEIVSGGRIIRPAYKNVTSSKQYIKLSER</sequence>
<evidence type="ECO:0000313" key="7">
    <source>
        <dbReference type="EMBL" id="MBB6479188.1"/>
    </source>
</evidence>
<dbReference type="Proteomes" id="UP000587760">
    <property type="component" value="Unassembled WGS sequence"/>
</dbReference>
<dbReference type="SUPFAM" id="SSF48256">
    <property type="entry name" value="Citrate synthase"/>
    <property type="match status" value="1"/>
</dbReference>
<evidence type="ECO:0000313" key="8">
    <source>
        <dbReference type="Proteomes" id="UP000587760"/>
    </source>
</evidence>
<dbReference type="InterPro" id="IPR016143">
    <property type="entry name" value="Citrate_synth-like_sm_a-sub"/>
</dbReference>
<keyword evidence="3 5" id="KW-0808">Transferase</keyword>
<proteinExistence type="inferred from homology"/>
<dbReference type="GO" id="GO:0005829">
    <property type="term" value="C:cytosol"/>
    <property type="evidence" value="ECO:0007669"/>
    <property type="project" value="TreeGrafter"/>
</dbReference>
<comment type="catalytic activity">
    <reaction evidence="4">
        <text>oxaloacetate + acetyl-CoA + H2O = citrate + CoA + H(+)</text>
        <dbReference type="Rhea" id="RHEA:16845"/>
        <dbReference type="ChEBI" id="CHEBI:15377"/>
        <dbReference type="ChEBI" id="CHEBI:15378"/>
        <dbReference type="ChEBI" id="CHEBI:16452"/>
        <dbReference type="ChEBI" id="CHEBI:16947"/>
        <dbReference type="ChEBI" id="CHEBI:57287"/>
        <dbReference type="ChEBI" id="CHEBI:57288"/>
        <dbReference type="EC" id="2.3.3.16"/>
    </reaction>
</comment>
<evidence type="ECO:0000256" key="4">
    <source>
        <dbReference type="ARBA" id="ARBA00049288"/>
    </source>
</evidence>
<evidence type="ECO:0000256" key="3">
    <source>
        <dbReference type="ARBA" id="ARBA00022679"/>
    </source>
</evidence>